<name>A0A6L5JW33_RHOTE</name>
<dbReference type="Pfam" id="PF00753">
    <property type="entry name" value="Lactamase_B"/>
    <property type="match status" value="1"/>
</dbReference>
<dbReference type="PANTHER" id="PTHR42951">
    <property type="entry name" value="METALLO-BETA-LACTAMASE DOMAIN-CONTAINING"/>
    <property type="match status" value="1"/>
</dbReference>
<feature type="domain" description="Metallo-beta-lactamase" evidence="2">
    <location>
        <begin position="43"/>
        <end position="228"/>
    </location>
</feature>
<dbReference type="Proteomes" id="UP000480275">
    <property type="component" value="Unassembled WGS sequence"/>
</dbReference>
<protein>
    <submittedName>
        <fullName evidence="3">MBL fold metallo-hydrolase</fullName>
    </submittedName>
</protein>
<accession>A0A6L5JW33</accession>
<evidence type="ECO:0000259" key="2">
    <source>
        <dbReference type="SMART" id="SM00849"/>
    </source>
</evidence>
<dbReference type="OrthoDB" id="5293495at2"/>
<reference evidence="3 4" key="1">
    <citation type="submission" date="2019-10" db="EMBL/GenBank/DDBJ databases">
        <title>Whole-genome sequence of the purple nonsulfur photosynthetic bacterium Rhodocyclus tenuis.</title>
        <authorList>
            <person name="Kyndt J.A."/>
            <person name="Meyer T.E."/>
        </authorList>
    </citation>
    <scope>NUCLEOTIDE SEQUENCE [LARGE SCALE GENOMIC DNA]</scope>
    <source>
        <strain evidence="3 4">DSM 110</strain>
    </source>
</reference>
<dbReference type="InterPro" id="IPR050855">
    <property type="entry name" value="NDM-1-like"/>
</dbReference>
<dbReference type="AlphaFoldDB" id="A0A6L5JW33"/>
<evidence type="ECO:0000256" key="1">
    <source>
        <dbReference type="SAM" id="SignalP"/>
    </source>
</evidence>
<dbReference type="EMBL" id="WIXJ01000001">
    <property type="protein sequence ID" value="MQY50388.1"/>
    <property type="molecule type" value="Genomic_DNA"/>
</dbReference>
<keyword evidence="1" id="KW-0732">Signal</keyword>
<sequence length="295" mass="31592">MIRHSLLSSLAALSLLSPQANVANAATPLRVEVYNPGERSLFPVASEIVMGEREAILIDAQFQKNDAEALVSKIQASGRQLKTIYISQSDPDYYFGLDVIHAAFPEAKIVATAPTVAAIKASMQGKLAHWGPILKENAPSQLIVPEVLASEHLTLEGRYLDIKGLHGAAPARSYVWIPSLKTVVGGVVIASGIHVWMADTQSVASRQAWQKTLREIEALKPAAIVPGHFLGEAPAGNAALRFTARYLRDFDAAATRAADAPALIAAMQKAYPDLGEAASLELSAKVIKGEMTWPQ</sequence>
<dbReference type="InterPro" id="IPR036866">
    <property type="entry name" value="RibonucZ/Hydroxyglut_hydro"/>
</dbReference>
<organism evidence="3 4">
    <name type="scientific">Rhodocyclus tenuis</name>
    <name type="common">Rhodospirillum tenue</name>
    <dbReference type="NCBI Taxonomy" id="1066"/>
    <lineage>
        <taxon>Bacteria</taxon>
        <taxon>Pseudomonadati</taxon>
        <taxon>Pseudomonadota</taxon>
        <taxon>Betaproteobacteria</taxon>
        <taxon>Rhodocyclales</taxon>
        <taxon>Rhodocyclaceae</taxon>
        <taxon>Rhodocyclus</taxon>
    </lineage>
</organism>
<proteinExistence type="predicted"/>
<gene>
    <name evidence="3" type="ORF">GHK24_01135</name>
</gene>
<evidence type="ECO:0000313" key="3">
    <source>
        <dbReference type="EMBL" id="MQY50388.1"/>
    </source>
</evidence>
<dbReference type="PANTHER" id="PTHR42951:SF14">
    <property type="entry name" value="METALLO-BETA-LACTAMASE SUPERFAMILY PROTEIN"/>
    <property type="match status" value="1"/>
</dbReference>
<feature type="signal peptide" evidence="1">
    <location>
        <begin position="1"/>
        <end position="25"/>
    </location>
</feature>
<comment type="caution">
    <text evidence="3">The sequence shown here is derived from an EMBL/GenBank/DDBJ whole genome shotgun (WGS) entry which is preliminary data.</text>
</comment>
<feature type="chain" id="PRO_5026683678" evidence="1">
    <location>
        <begin position="26"/>
        <end position="295"/>
    </location>
</feature>
<dbReference type="SUPFAM" id="SSF56281">
    <property type="entry name" value="Metallo-hydrolase/oxidoreductase"/>
    <property type="match status" value="1"/>
</dbReference>
<dbReference type="SMART" id="SM00849">
    <property type="entry name" value="Lactamase_B"/>
    <property type="match status" value="1"/>
</dbReference>
<dbReference type="InterPro" id="IPR001279">
    <property type="entry name" value="Metallo-B-lactamas"/>
</dbReference>
<evidence type="ECO:0000313" key="4">
    <source>
        <dbReference type="Proteomes" id="UP000480275"/>
    </source>
</evidence>
<dbReference type="CDD" id="cd07739">
    <property type="entry name" value="metallo-hydrolase-like_MBL-fold"/>
    <property type="match status" value="1"/>
</dbReference>
<dbReference type="Gene3D" id="3.60.15.10">
    <property type="entry name" value="Ribonuclease Z/Hydroxyacylglutathione hydrolase-like"/>
    <property type="match status" value="1"/>
</dbReference>